<protein>
    <submittedName>
        <fullName evidence="2 3">Uncharacterized protein</fullName>
    </submittedName>
</protein>
<dbReference type="AlphaFoldDB" id="T1EDJ3"/>
<keyword evidence="1" id="KW-0812">Transmembrane</keyword>
<reference evidence="3" key="3">
    <citation type="submission" date="2015-06" db="UniProtKB">
        <authorList>
            <consortium name="EnsemblMetazoa"/>
        </authorList>
    </citation>
    <scope>IDENTIFICATION</scope>
</reference>
<dbReference type="FunFam" id="3.40.720.10:FF:000017">
    <property type="entry name" value="Predicted protein"/>
    <property type="match status" value="1"/>
</dbReference>
<dbReference type="HOGENOM" id="CLU_018076_2_1_1"/>
<gene>
    <name evidence="3" type="primary">20194645</name>
    <name evidence="2" type="ORF">HELRODRAFT_104040</name>
</gene>
<keyword evidence="1" id="KW-0472">Membrane</keyword>
<dbReference type="CTD" id="20194645"/>
<dbReference type="eggNOG" id="ENOG502QQ0X">
    <property type="taxonomic scope" value="Eukaryota"/>
</dbReference>
<dbReference type="EMBL" id="AMQM01007815">
    <property type="status" value="NOT_ANNOTATED_CDS"/>
    <property type="molecule type" value="Genomic_DNA"/>
</dbReference>
<keyword evidence="4" id="KW-1185">Reference proteome</keyword>
<feature type="transmembrane region" description="Helical" evidence="1">
    <location>
        <begin position="35"/>
        <end position="57"/>
    </location>
</feature>
<evidence type="ECO:0000313" key="3">
    <source>
        <dbReference type="EnsemblMetazoa" id="HelroP104040"/>
    </source>
</evidence>
<dbReference type="GeneID" id="20194645"/>
<dbReference type="CDD" id="cd16021">
    <property type="entry name" value="ALP_like"/>
    <property type="match status" value="1"/>
</dbReference>
<dbReference type="OrthoDB" id="413313at2759"/>
<proteinExistence type="predicted"/>
<dbReference type="RefSeq" id="XP_009029856.1">
    <property type="nucleotide sequence ID" value="XM_009031608.1"/>
</dbReference>
<dbReference type="InterPro" id="IPR004245">
    <property type="entry name" value="DUF229"/>
</dbReference>
<evidence type="ECO:0000313" key="4">
    <source>
        <dbReference type="Proteomes" id="UP000015101"/>
    </source>
</evidence>
<dbReference type="Pfam" id="PF02995">
    <property type="entry name" value="DUF229"/>
    <property type="match status" value="1"/>
</dbReference>
<dbReference type="Gene3D" id="3.40.720.10">
    <property type="entry name" value="Alkaline Phosphatase, subunit A"/>
    <property type="match status" value="1"/>
</dbReference>
<dbReference type="OMA" id="HERDGNE"/>
<dbReference type="STRING" id="6412.T1EDJ3"/>
<reference evidence="2 4" key="2">
    <citation type="journal article" date="2013" name="Nature">
        <title>Insights into bilaterian evolution from three spiralian genomes.</title>
        <authorList>
            <person name="Simakov O."/>
            <person name="Marletaz F."/>
            <person name="Cho S.J."/>
            <person name="Edsinger-Gonzales E."/>
            <person name="Havlak P."/>
            <person name="Hellsten U."/>
            <person name="Kuo D.H."/>
            <person name="Larsson T."/>
            <person name="Lv J."/>
            <person name="Arendt D."/>
            <person name="Savage R."/>
            <person name="Osoegawa K."/>
            <person name="de Jong P."/>
            <person name="Grimwood J."/>
            <person name="Chapman J.A."/>
            <person name="Shapiro H."/>
            <person name="Aerts A."/>
            <person name="Otillar R.P."/>
            <person name="Terry A.Y."/>
            <person name="Boore J.L."/>
            <person name="Grigoriev I.V."/>
            <person name="Lindberg D.R."/>
            <person name="Seaver E.C."/>
            <person name="Weisblat D.A."/>
            <person name="Putnam N.H."/>
            <person name="Rokhsar D.S."/>
        </authorList>
    </citation>
    <scope>NUCLEOTIDE SEQUENCE</scope>
</reference>
<dbReference type="SUPFAM" id="SSF53649">
    <property type="entry name" value="Alkaline phosphatase-like"/>
    <property type="match status" value="1"/>
</dbReference>
<dbReference type="PANTHER" id="PTHR10974:SF1">
    <property type="entry name" value="FI08016P-RELATED"/>
    <property type="match status" value="1"/>
</dbReference>
<sequence length="727" mass="83077">MDHHFLSTSSKPAPSRTTKALEITKRYVSRCCQSSICTALLLLIFFLIAIFVVYSGITSWSGDKKSRNGFGNRSRVAGMFWLFDDNDDNDSNEARFCSFDEEMISNNVFSAEWVNETDDTNRQCQTNNRLDLFYSDRGLVVLNRSNLLPNETLNWCEFTGIDWLSDDEFSLTQPHFQQYDVDNDVAGNDTDGHMDSLDILQDFISIYCQLTVKKTSQELDHNDDFADETTSEKRTYHQILVQASETEKAIDSLSHIVRPATNHTYYNILVLAINTLSQVAYKSSFKNLAKFASSRDSYILNGYNAVGRSAEAALFPFLTGMKESELPNLKKESKYSQYLNALPFLWNYYHQHGYVTFFSEDQGGHAPFQKHFHGFEEPPTNHYMRSFWLAVERDEYELGSSDATDFCFGSKLKHQYTLEYMESFFNQYENKSTFAFAYISEFEKTKKIDKDVAAFLQNLQNRQQLDETIVIVVGDHGPDTGPDRSTQLSGLLDERLPLALVSFPDKFKFEHPNLLMSFSKNVDKMTTSFDFYESLRTLIDITENKHVLLKNPKKRGGASLFHPIPLERTCKSANVDSHFCACVKFDTKTNVSDVVINNTALHLVNHLNRVIHERDGNEVCSTLTLKKVISAKYVIPNDRVSASSITDSKKGWLADNFVSNYPKSTRPYLQVTFETEPGGGIFEGTVSTDRHILSGEVSRLNEYKEKSKCVAEYAPSLMRYCHCRENT</sequence>
<name>T1EDJ3_HELRO</name>
<dbReference type="EnsemblMetazoa" id="HelroT104040">
    <property type="protein sequence ID" value="HelroP104040"/>
    <property type="gene ID" value="HelroG104040"/>
</dbReference>
<organism evidence="3 4">
    <name type="scientific">Helobdella robusta</name>
    <name type="common">Californian leech</name>
    <dbReference type="NCBI Taxonomy" id="6412"/>
    <lineage>
        <taxon>Eukaryota</taxon>
        <taxon>Metazoa</taxon>
        <taxon>Spiralia</taxon>
        <taxon>Lophotrochozoa</taxon>
        <taxon>Annelida</taxon>
        <taxon>Clitellata</taxon>
        <taxon>Hirudinea</taxon>
        <taxon>Rhynchobdellida</taxon>
        <taxon>Glossiphoniidae</taxon>
        <taxon>Helobdella</taxon>
    </lineage>
</organism>
<accession>T1EDJ3</accession>
<reference evidence="4" key="1">
    <citation type="submission" date="2012-12" db="EMBL/GenBank/DDBJ databases">
        <authorList>
            <person name="Hellsten U."/>
            <person name="Grimwood J."/>
            <person name="Chapman J.A."/>
            <person name="Shapiro H."/>
            <person name="Aerts A."/>
            <person name="Otillar R.P."/>
            <person name="Terry A.Y."/>
            <person name="Boore J.L."/>
            <person name="Simakov O."/>
            <person name="Marletaz F."/>
            <person name="Cho S.-J."/>
            <person name="Edsinger-Gonzales E."/>
            <person name="Havlak P."/>
            <person name="Kuo D.-H."/>
            <person name="Larsson T."/>
            <person name="Lv J."/>
            <person name="Arendt D."/>
            <person name="Savage R."/>
            <person name="Osoegawa K."/>
            <person name="de Jong P."/>
            <person name="Lindberg D.R."/>
            <person name="Seaver E.C."/>
            <person name="Weisblat D.A."/>
            <person name="Putnam N.H."/>
            <person name="Grigoriev I.V."/>
            <person name="Rokhsar D.S."/>
        </authorList>
    </citation>
    <scope>NUCLEOTIDE SEQUENCE</scope>
</reference>
<dbReference type="Proteomes" id="UP000015101">
    <property type="component" value="Unassembled WGS sequence"/>
</dbReference>
<evidence type="ECO:0000256" key="1">
    <source>
        <dbReference type="SAM" id="Phobius"/>
    </source>
</evidence>
<keyword evidence="1" id="KW-1133">Transmembrane helix</keyword>
<evidence type="ECO:0000313" key="2">
    <source>
        <dbReference type="EMBL" id="ESN92048.1"/>
    </source>
</evidence>
<dbReference type="InParanoid" id="T1EDJ3"/>
<dbReference type="PANTHER" id="PTHR10974">
    <property type="entry name" value="FI08016P-RELATED"/>
    <property type="match status" value="1"/>
</dbReference>
<dbReference type="InterPro" id="IPR017850">
    <property type="entry name" value="Alkaline_phosphatase_core_sf"/>
</dbReference>
<dbReference type="EMBL" id="KB097673">
    <property type="protein sequence ID" value="ESN92048.1"/>
    <property type="molecule type" value="Genomic_DNA"/>
</dbReference>
<dbReference type="KEGG" id="hro:HELRODRAFT_104040"/>